<dbReference type="EMBL" id="BJWL01000454">
    <property type="protein sequence ID" value="GFS45793.1"/>
    <property type="molecule type" value="Genomic_DNA"/>
</dbReference>
<accession>A0A7J0DZA3</accession>
<evidence type="ECO:0000313" key="2">
    <source>
        <dbReference type="EMBL" id="GFS45793.1"/>
    </source>
</evidence>
<name>A0A7J0DZA3_9ERIC</name>
<feature type="region of interest" description="Disordered" evidence="1">
    <location>
        <begin position="41"/>
        <end position="64"/>
    </location>
</feature>
<reference evidence="3" key="1">
    <citation type="submission" date="2019-07" db="EMBL/GenBank/DDBJ databases">
        <title>De Novo Assembly of kiwifruit Actinidia rufa.</title>
        <authorList>
            <person name="Sugita-Konishi S."/>
            <person name="Sato K."/>
            <person name="Mori E."/>
            <person name="Abe Y."/>
            <person name="Kisaki G."/>
            <person name="Hamano K."/>
            <person name="Suezawa K."/>
            <person name="Otani M."/>
            <person name="Fukuda T."/>
            <person name="Manabe T."/>
            <person name="Gomi K."/>
            <person name="Tabuchi M."/>
            <person name="Akimitsu K."/>
            <person name="Kataoka I."/>
        </authorList>
    </citation>
    <scope>NUCLEOTIDE SEQUENCE [LARGE SCALE GENOMIC DNA]</scope>
    <source>
        <strain evidence="3">cv. Fuchu</strain>
    </source>
</reference>
<dbReference type="Proteomes" id="UP000585474">
    <property type="component" value="Unassembled WGS sequence"/>
</dbReference>
<evidence type="ECO:0000313" key="3">
    <source>
        <dbReference type="Proteomes" id="UP000585474"/>
    </source>
</evidence>
<organism evidence="2 3">
    <name type="scientific">Actinidia rufa</name>
    <dbReference type="NCBI Taxonomy" id="165716"/>
    <lineage>
        <taxon>Eukaryota</taxon>
        <taxon>Viridiplantae</taxon>
        <taxon>Streptophyta</taxon>
        <taxon>Embryophyta</taxon>
        <taxon>Tracheophyta</taxon>
        <taxon>Spermatophyta</taxon>
        <taxon>Magnoliopsida</taxon>
        <taxon>eudicotyledons</taxon>
        <taxon>Gunneridae</taxon>
        <taxon>Pentapetalae</taxon>
        <taxon>asterids</taxon>
        <taxon>Ericales</taxon>
        <taxon>Actinidiaceae</taxon>
        <taxon>Actinidia</taxon>
    </lineage>
</organism>
<proteinExistence type="predicted"/>
<keyword evidence="3" id="KW-1185">Reference proteome</keyword>
<dbReference type="AlphaFoldDB" id="A0A7J0DZA3"/>
<comment type="caution">
    <text evidence="2">The sequence shown here is derived from an EMBL/GenBank/DDBJ whole genome shotgun (WGS) entry which is preliminary data.</text>
</comment>
<sequence length="443" mass="48630">MSDKGTRLDGESDKDEELVFEDDTLTWGVVARVYGVGESRKQTRATTSRVRSKNSTSNTLHLINEEEEDIEGFKSVDEDDEDIDLLVVDVEVHHFTISPDVLGYLRSHLTLRGGSLGAWRWRSHALTSFQGFPSTSSSHLGELPQGGLVVKRLRSYLVRRRPSSLTEVGWEQILLMGLPEGGCSNWRTAICLLACSKVRATAGFKVGGSNMATSLRVTRRTIVVERHDVGVVEWSSLGRLKVTIGHLVYQLGARLSTTANNFRKRATWLCGRLVDFCSEVVSGISGVPEGSATEGHHLDQGWVPPRERVPKAQQQLITSWKVTSACGSPIPSNPQAVQRWVGNDLTMSATSTPLGCFLLEIGQDEGTPPEEGVTQRGYQSASLHEVLHMETQAPAQSQCLRVFKSAEGAREYLPCRGSSRALRALRVLKSTSGHCGPRSRSPI</sequence>
<feature type="compositionally biased region" description="Polar residues" evidence="1">
    <location>
        <begin position="44"/>
        <end position="61"/>
    </location>
</feature>
<protein>
    <submittedName>
        <fullName evidence="2">Uncharacterized protein</fullName>
    </submittedName>
</protein>
<evidence type="ECO:0000256" key="1">
    <source>
        <dbReference type="SAM" id="MobiDB-lite"/>
    </source>
</evidence>
<gene>
    <name evidence="2" type="ORF">Acr_00g0098260</name>
</gene>